<evidence type="ECO:0000256" key="8">
    <source>
        <dbReference type="ARBA" id="ARBA00022723"/>
    </source>
</evidence>
<dbReference type="GO" id="GO:0005829">
    <property type="term" value="C:cytosol"/>
    <property type="evidence" value="ECO:0007669"/>
    <property type="project" value="TreeGrafter"/>
</dbReference>
<evidence type="ECO:0000256" key="1">
    <source>
        <dbReference type="ARBA" id="ARBA00000012"/>
    </source>
</evidence>
<keyword evidence="7 13" id="KW-0808">Transferase</keyword>
<dbReference type="CDD" id="cd00739">
    <property type="entry name" value="DHPS"/>
    <property type="match status" value="1"/>
</dbReference>
<evidence type="ECO:0000313" key="13">
    <source>
        <dbReference type="EMBL" id="ADO83480.1"/>
    </source>
</evidence>
<evidence type="ECO:0000256" key="2">
    <source>
        <dbReference type="ARBA" id="ARBA00001946"/>
    </source>
</evidence>
<dbReference type="PROSITE" id="PS50972">
    <property type="entry name" value="PTERIN_BINDING"/>
    <property type="match status" value="1"/>
</dbReference>
<dbReference type="eggNOG" id="COG0294">
    <property type="taxonomic scope" value="Bacteria"/>
</dbReference>
<dbReference type="Gene3D" id="3.20.20.20">
    <property type="entry name" value="Dihydropteroate synthase-like"/>
    <property type="match status" value="1"/>
</dbReference>
<organism evidence="13 14">
    <name type="scientific">Ilyobacter polytropus (strain ATCC 51220 / DSM 2926 / LMG 16218 / CuHBu1)</name>
    <dbReference type="NCBI Taxonomy" id="572544"/>
    <lineage>
        <taxon>Bacteria</taxon>
        <taxon>Fusobacteriati</taxon>
        <taxon>Fusobacteriota</taxon>
        <taxon>Fusobacteriia</taxon>
        <taxon>Fusobacteriales</taxon>
        <taxon>Fusobacteriaceae</taxon>
        <taxon>Ilyobacter</taxon>
    </lineage>
</organism>
<name>E3HA75_ILYPC</name>
<evidence type="ECO:0000256" key="5">
    <source>
        <dbReference type="ARBA" id="ARBA00012458"/>
    </source>
</evidence>
<dbReference type="Proteomes" id="UP000006875">
    <property type="component" value="Chromosome"/>
</dbReference>
<dbReference type="InterPro" id="IPR011005">
    <property type="entry name" value="Dihydropteroate_synth-like_sf"/>
</dbReference>
<dbReference type="GO" id="GO:0046872">
    <property type="term" value="F:metal ion binding"/>
    <property type="evidence" value="ECO:0007669"/>
    <property type="project" value="UniProtKB-KW"/>
</dbReference>
<dbReference type="InterPro" id="IPR000489">
    <property type="entry name" value="Pterin-binding_dom"/>
</dbReference>
<dbReference type="InterPro" id="IPR006390">
    <property type="entry name" value="DHP_synth_dom"/>
</dbReference>
<keyword evidence="9" id="KW-0460">Magnesium</keyword>
<evidence type="ECO:0000313" key="14">
    <source>
        <dbReference type="Proteomes" id="UP000006875"/>
    </source>
</evidence>
<dbReference type="PROSITE" id="PS00793">
    <property type="entry name" value="DHPS_2"/>
    <property type="match status" value="1"/>
</dbReference>
<dbReference type="PROSITE" id="PS00792">
    <property type="entry name" value="DHPS_1"/>
    <property type="match status" value="1"/>
</dbReference>
<dbReference type="KEGG" id="ipo:Ilyop_1709"/>
<comment type="catalytic activity">
    <reaction evidence="1">
        <text>(7,8-dihydropterin-6-yl)methyl diphosphate + 4-aminobenzoate = 7,8-dihydropteroate + diphosphate</text>
        <dbReference type="Rhea" id="RHEA:19949"/>
        <dbReference type="ChEBI" id="CHEBI:17836"/>
        <dbReference type="ChEBI" id="CHEBI:17839"/>
        <dbReference type="ChEBI" id="CHEBI:33019"/>
        <dbReference type="ChEBI" id="CHEBI:72950"/>
        <dbReference type="EC" id="2.5.1.15"/>
    </reaction>
</comment>
<accession>E3HA75</accession>
<evidence type="ECO:0000256" key="9">
    <source>
        <dbReference type="ARBA" id="ARBA00022842"/>
    </source>
</evidence>
<comment type="cofactor">
    <cofactor evidence="2">
        <name>Mg(2+)</name>
        <dbReference type="ChEBI" id="CHEBI:18420"/>
    </cofactor>
</comment>
<evidence type="ECO:0000259" key="12">
    <source>
        <dbReference type="PROSITE" id="PS50972"/>
    </source>
</evidence>
<evidence type="ECO:0000256" key="7">
    <source>
        <dbReference type="ARBA" id="ARBA00022679"/>
    </source>
</evidence>
<protein>
    <recommendedName>
        <fullName evidence="6">Dihydropteroate synthase</fullName>
        <ecNumber evidence="5">2.5.1.15</ecNumber>
    </recommendedName>
    <alternativeName>
        <fullName evidence="11">Dihydropteroate pyrophosphorylase</fullName>
    </alternativeName>
</protein>
<feature type="domain" description="Pterin-binding" evidence="12">
    <location>
        <begin position="140"/>
        <end position="393"/>
    </location>
</feature>
<dbReference type="NCBIfam" id="TIGR01496">
    <property type="entry name" value="DHPS"/>
    <property type="match status" value="1"/>
</dbReference>
<dbReference type="PANTHER" id="PTHR20941:SF1">
    <property type="entry name" value="FOLIC ACID SYNTHESIS PROTEIN FOL1"/>
    <property type="match status" value="1"/>
</dbReference>
<dbReference type="GO" id="GO:0046656">
    <property type="term" value="P:folic acid biosynthetic process"/>
    <property type="evidence" value="ECO:0007669"/>
    <property type="project" value="UniProtKB-KW"/>
</dbReference>
<dbReference type="GO" id="GO:0046654">
    <property type="term" value="P:tetrahydrofolate biosynthetic process"/>
    <property type="evidence" value="ECO:0007669"/>
    <property type="project" value="TreeGrafter"/>
</dbReference>
<gene>
    <name evidence="13" type="ordered locus">Ilyop_1709</name>
</gene>
<dbReference type="EC" id="2.5.1.15" evidence="5"/>
<dbReference type="GO" id="GO:0004156">
    <property type="term" value="F:dihydropteroate synthase activity"/>
    <property type="evidence" value="ECO:0007669"/>
    <property type="project" value="UniProtKB-EC"/>
</dbReference>
<dbReference type="InterPro" id="IPR045031">
    <property type="entry name" value="DHP_synth-like"/>
</dbReference>
<reference evidence="13 14" key="1">
    <citation type="journal article" date="2010" name="Stand. Genomic Sci.">
        <title>Complete genome sequence of Ilyobacter polytropus type strain (CuHbu1).</title>
        <authorList>
            <person name="Sikorski J."/>
            <person name="Chertkov O."/>
            <person name="Lapidus A."/>
            <person name="Nolan M."/>
            <person name="Lucas S."/>
            <person name="Del Rio T.G."/>
            <person name="Tice H."/>
            <person name="Cheng J.F."/>
            <person name="Tapia R."/>
            <person name="Han C."/>
            <person name="Goodwin L."/>
            <person name="Pitluck S."/>
            <person name="Liolios K."/>
            <person name="Ivanova N."/>
            <person name="Mavromatis K."/>
            <person name="Mikhailova N."/>
            <person name="Pati A."/>
            <person name="Chen A."/>
            <person name="Palaniappan K."/>
            <person name="Land M."/>
            <person name="Hauser L."/>
            <person name="Chang Y.J."/>
            <person name="Jeffries C.D."/>
            <person name="Brambilla E."/>
            <person name="Yasawong M."/>
            <person name="Rohde M."/>
            <person name="Pukall R."/>
            <person name="Spring S."/>
            <person name="Goker M."/>
            <person name="Woyke T."/>
            <person name="Bristow J."/>
            <person name="Eisen J.A."/>
            <person name="Markowitz V."/>
            <person name="Hugenholtz P."/>
            <person name="Kyrpides N.C."/>
            <person name="Klenk H.P."/>
        </authorList>
    </citation>
    <scope>NUCLEOTIDE SEQUENCE [LARGE SCALE GENOMIC DNA]</scope>
    <source>
        <strain evidence="14">ATCC 51220 / DSM 2926 / LMG 16218 / CuHBu1</strain>
    </source>
</reference>
<dbReference type="STRING" id="572544.Ilyop_1709"/>
<evidence type="ECO:0000256" key="6">
    <source>
        <dbReference type="ARBA" id="ARBA00016919"/>
    </source>
</evidence>
<dbReference type="FunFam" id="3.20.20.20:FF:000006">
    <property type="entry name" value="Dihydropteroate synthase"/>
    <property type="match status" value="1"/>
</dbReference>
<evidence type="ECO:0000256" key="11">
    <source>
        <dbReference type="ARBA" id="ARBA00030193"/>
    </source>
</evidence>
<evidence type="ECO:0000256" key="10">
    <source>
        <dbReference type="ARBA" id="ARBA00022909"/>
    </source>
</evidence>
<proteinExistence type="inferred from homology"/>
<dbReference type="EMBL" id="CP002281">
    <property type="protein sequence ID" value="ADO83480.1"/>
    <property type="molecule type" value="Genomic_DNA"/>
</dbReference>
<dbReference type="Pfam" id="PF00809">
    <property type="entry name" value="Pterin_bind"/>
    <property type="match status" value="1"/>
</dbReference>
<evidence type="ECO:0000256" key="3">
    <source>
        <dbReference type="ARBA" id="ARBA00004763"/>
    </source>
</evidence>
<dbReference type="AlphaFoldDB" id="E3HA75"/>
<dbReference type="HOGENOM" id="CLU_008023_1_0_0"/>
<dbReference type="RefSeq" id="WP_013388147.1">
    <property type="nucleotide sequence ID" value="NC_014632.1"/>
</dbReference>
<dbReference type="SUPFAM" id="SSF51717">
    <property type="entry name" value="Dihydropteroate synthetase-like"/>
    <property type="match status" value="1"/>
</dbReference>
<sequence length="404" mass="44767">MKNYYTRVINLENLDEAKRELQGIGVYDGELREMAEKSVFRNLKIKNLDSRSANAIKQMTLSVGADASVAKELGELNIEMTDVVISANLSQYNRLYHKLFESRMNLKRIAEEIKNVLIKYDTKITPVVIGGKEFDFAKKSYVMGILNITPDSFSDGGKNTSLEEAVKNAKKMVKHGAHIIDIGGESSRPGAEYIPANKELDRILPVLERLVKEIDVPISIDTYKSEVAKECLKKGAHIINDISGLRSDSEMAKVISESGAYCILMHMQGTPKTMQVNPKYDDLIDDLIYELKKSIDIGEKAGIESQNIILDPGIGFGKTFDHNLEIINRLEEFKTLGKPILVGASRKKFIGDILGSKVNERLEGSLAVAAISASKGASILRVHDVKETAKVLKVADAIKNTRIK</sequence>
<comment type="pathway">
    <text evidence="3">Cofactor biosynthesis; tetrahydrofolate biosynthesis; 7,8-dihydrofolate from 2-amino-4-hydroxy-6-hydroxymethyl-7,8-dihydropteridine diphosphate and 4-aminobenzoate: step 1/2.</text>
</comment>
<keyword evidence="10" id="KW-0289">Folate biosynthesis</keyword>
<evidence type="ECO:0000256" key="4">
    <source>
        <dbReference type="ARBA" id="ARBA00009503"/>
    </source>
</evidence>
<keyword evidence="14" id="KW-1185">Reference proteome</keyword>
<comment type="similarity">
    <text evidence="4">Belongs to the DHPS family.</text>
</comment>
<dbReference type="OrthoDB" id="9811744at2"/>
<dbReference type="PANTHER" id="PTHR20941">
    <property type="entry name" value="FOLATE SYNTHESIS PROTEINS"/>
    <property type="match status" value="1"/>
</dbReference>
<keyword evidence="8" id="KW-0479">Metal-binding</keyword>